<keyword evidence="1" id="KW-0472">Membrane</keyword>
<proteinExistence type="predicted"/>
<evidence type="ECO:0000313" key="2">
    <source>
        <dbReference type="EMBL" id="EMP24594.1"/>
    </source>
</evidence>
<keyword evidence="1" id="KW-0812">Transmembrane</keyword>
<organism evidence="2 3">
    <name type="scientific">Chelonia mydas</name>
    <name type="common">Green sea-turtle</name>
    <name type="synonym">Chelonia agassizi</name>
    <dbReference type="NCBI Taxonomy" id="8469"/>
    <lineage>
        <taxon>Eukaryota</taxon>
        <taxon>Metazoa</taxon>
        <taxon>Chordata</taxon>
        <taxon>Craniata</taxon>
        <taxon>Vertebrata</taxon>
        <taxon>Euteleostomi</taxon>
        <taxon>Archelosauria</taxon>
        <taxon>Testudinata</taxon>
        <taxon>Testudines</taxon>
        <taxon>Cryptodira</taxon>
        <taxon>Durocryptodira</taxon>
        <taxon>Americhelydia</taxon>
        <taxon>Chelonioidea</taxon>
        <taxon>Cheloniidae</taxon>
        <taxon>Chelonia</taxon>
    </lineage>
</organism>
<evidence type="ECO:0000256" key="1">
    <source>
        <dbReference type="SAM" id="Phobius"/>
    </source>
</evidence>
<dbReference type="AlphaFoldDB" id="M7AJN0"/>
<name>M7AJN0_CHEMY</name>
<dbReference type="Proteomes" id="UP000031443">
    <property type="component" value="Unassembled WGS sequence"/>
</dbReference>
<evidence type="ECO:0000313" key="3">
    <source>
        <dbReference type="Proteomes" id="UP000031443"/>
    </source>
</evidence>
<protein>
    <submittedName>
        <fullName evidence="2">Uncharacterized protein</fullName>
    </submittedName>
</protein>
<keyword evidence="1" id="KW-1133">Transmembrane helix</keyword>
<reference evidence="3" key="1">
    <citation type="journal article" date="2013" name="Nat. Genet.">
        <title>The draft genomes of soft-shell turtle and green sea turtle yield insights into the development and evolution of the turtle-specific body plan.</title>
        <authorList>
            <person name="Wang Z."/>
            <person name="Pascual-Anaya J."/>
            <person name="Zadissa A."/>
            <person name="Li W."/>
            <person name="Niimura Y."/>
            <person name="Huang Z."/>
            <person name="Li C."/>
            <person name="White S."/>
            <person name="Xiong Z."/>
            <person name="Fang D."/>
            <person name="Wang B."/>
            <person name="Ming Y."/>
            <person name="Chen Y."/>
            <person name="Zheng Y."/>
            <person name="Kuraku S."/>
            <person name="Pignatelli M."/>
            <person name="Herrero J."/>
            <person name="Beal K."/>
            <person name="Nozawa M."/>
            <person name="Li Q."/>
            <person name="Wang J."/>
            <person name="Zhang H."/>
            <person name="Yu L."/>
            <person name="Shigenobu S."/>
            <person name="Wang J."/>
            <person name="Liu J."/>
            <person name="Flicek P."/>
            <person name="Searle S."/>
            <person name="Wang J."/>
            <person name="Kuratani S."/>
            <person name="Yin Y."/>
            <person name="Aken B."/>
            <person name="Zhang G."/>
            <person name="Irie N."/>
        </authorList>
    </citation>
    <scope>NUCLEOTIDE SEQUENCE [LARGE SCALE GENOMIC DNA]</scope>
</reference>
<accession>M7AJN0</accession>
<feature type="transmembrane region" description="Helical" evidence="1">
    <location>
        <begin position="66"/>
        <end position="89"/>
    </location>
</feature>
<sequence>MLDLIYTQFSVFQIIQRTCTETESEGSSKYLMDHISRLGRLISMVPFHSQMNNGTYDPSFSRIQTFMAWMVLLIFLIAIGGLSATIFVFTRQILAPFELLQERKRDGN</sequence>
<keyword evidence="3" id="KW-1185">Reference proteome</keyword>
<dbReference type="EMBL" id="KB599879">
    <property type="protein sequence ID" value="EMP24594.1"/>
    <property type="molecule type" value="Genomic_DNA"/>
</dbReference>
<gene>
    <name evidence="2" type="ORF">UY3_18348</name>
</gene>